<evidence type="ECO:0000256" key="1">
    <source>
        <dbReference type="SAM" id="MobiDB-lite"/>
    </source>
</evidence>
<organism evidence="2">
    <name type="scientific">bioreactor metagenome</name>
    <dbReference type="NCBI Taxonomy" id="1076179"/>
    <lineage>
        <taxon>unclassified sequences</taxon>
        <taxon>metagenomes</taxon>
        <taxon>ecological metagenomes</taxon>
    </lineage>
</organism>
<gene>
    <name evidence="2" type="ORF">SDC9_130901</name>
</gene>
<name>A0A645D5C7_9ZZZZ</name>
<proteinExistence type="predicted"/>
<feature type="region of interest" description="Disordered" evidence="1">
    <location>
        <begin position="186"/>
        <end position="210"/>
    </location>
</feature>
<sequence>MGKDGLGGRTSAPRREIHVDPVRRTAAEQAVQVGQNIALHAGAGGSEALQRGQNFILFSGGKQSLRQHEIRQEANAAVSAPGGIDGDAGGGERVQVPAHRPGGDLQLLRQLGNRHTVSLQETVKNFKQACALHAFPPPAKSLLKTGRNPAGFVSMENYIPGSVSLSPGAFSPVPFSVCGYPARKTAKSDIPPPAGRQSVRHTAGPARPGRGLYLKSPICAPEGGY</sequence>
<accession>A0A645D5C7</accession>
<evidence type="ECO:0000313" key="2">
    <source>
        <dbReference type="EMBL" id="MPM83832.1"/>
    </source>
</evidence>
<comment type="caution">
    <text evidence="2">The sequence shown here is derived from an EMBL/GenBank/DDBJ whole genome shotgun (WGS) entry which is preliminary data.</text>
</comment>
<dbReference type="AlphaFoldDB" id="A0A645D5C7"/>
<dbReference type="EMBL" id="VSSQ01032541">
    <property type="protein sequence ID" value="MPM83832.1"/>
    <property type="molecule type" value="Genomic_DNA"/>
</dbReference>
<protein>
    <submittedName>
        <fullName evidence="2">Uncharacterized protein</fullName>
    </submittedName>
</protein>
<reference evidence="2" key="1">
    <citation type="submission" date="2019-08" db="EMBL/GenBank/DDBJ databases">
        <authorList>
            <person name="Kucharzyk K."/>
            <person name="Murdoch R.W."/>
            <person name="Higgins S."/>
            <person name="Loffler F."/>
        </authorList>
    </citation>
    <scope>NUCLEOTIDE SEQUENCE</scope>
</reference>